<organism evidence="1 2">
    <name type="scientific">Rhizobium viscosum</name>
    <name type="common">Arthrobacter viscosus</name>
    <dbReference type="NCBI Taxonomy" id="1673"/>
    <lineage>
        <taxon>Bacteria</taxon>
        <taxon>Pseudomonadati</taxon>
        <taxon>Pseudomonadota</taxon>
        <taxon>Alphaproteobacteria</taxon>
        <taxon>Hyphomicrobiales</taxon>
        <taxon>Rhizobiaceae</taxon>
        <taxon>Rhizobium/Agrobacterium group</taxon>
        <taxon>Rhizobium</taxon>
    </lineage>
</organism>
<proteinExistence type="predicted"/>
<comment type="caution">
    <text evidence="1">The sequence shown here is derived from an EMBL/GenBank/DDBJ whole genome shotgun (WGS) entry which is preliminary data.</text>
</comment>
<keyword evidence="2" id="KW-1185">Reference proteome</keyword>
<name>A0ABR9IKA3_RHIVS</name>
<gene>
    <name evidence="1" type="ORF">H4W29_000791</name>
</gene>
<accession>A0ABR9IKA3</accession>
<protein>
    <submittedName>
        <fullName evidence="1">Uncharacterized protein</fullName>
    </submittedName>
</protein>
<evidence type="ECO:0000313" key="2">
    <source>
        <dbReference type="Proteomes" id="UP000620262"/>
    </source>
</evidence>
<reference evidence="1 2" key="1">
    <citation type="submission" date="2020-10" db="EMBL/GenBank/DDBJ databases">
        <title>Sequencing the genomes of 1000 actinobacteria strains.</title>
        <authorList>
            <person name="Klenk H.-P."/>
        </authorList>
    </citation>
    <scope>NUCLEOTIDE SEQUENCE [LARGE SCALE GENOMIC DNA]</scope>
    <source>
        <strain evidence="1 2">DSM 7307</strain>
    </source>
</reference>
<dbReference type="Proteomes" id="UP000620262">
    <property type="component" value="Unassembled WGS sequence"/>
</dbReference>
<sequence length="32" mass="3659">MDMNLIATPIRLAIGDFYACIHYTFQSFVVHA</sequence>
<dbReference type="EMBL" id="JADBEC010000001">
    <property type="protein sequence ID" value="MBE1503610.1"/>
    <property type="molecule type" value="Genomic_DNA"/>
</dbReference>
<evidence type="ECO:0000313" key="1">
    <source>
        <dbReference type="EMBL" id="MBE1503610.1"/>
    </source>
</evidence>